<dbReference type="RefSeq" id="WP_012855091.1">
    <property type="nucleotide sequence ID" value="NC_013510.1"/>
</dbReference>
<dbReference type="HOGENOM" id="CLU_1767178_0_0_11"/>
<dbReference type="eggNOG" id="ENOG5031VBM">
    <property type="taxonomic scope" value="Bacteria"/>
</dbReference>
<dbReference type="OrthoDB" id="4184983at2"/>
<accession>D1A7A4</accession>
<name>D1A7A4_THECD</name>
<evidence type="ECO:0000313" key="1">
    <source>
        <dbReference type="EMBL" id="ACZ00310.1"/>
    </source>
</evidence>
<organism evidence="1 2">
    <name type="scientific">Thermomonospora curvata (strain ATCC 19995 / DSM 43183 / JCM 3096 / KCTC 9072 / NBRC 15933 / NCIMB 10081 / Henssen B9)</name>
    <dbReference type="NCBI Taxonomy" id="471852"/>
    <lineage>
        <taxon>Bacteria</taxon>
        <taxon>Bacillati</taxon>
        <taxon>Actinomycetota</taxon>
        <taxon>Actinomycetes</taxon>
        <taxon>Streptosporangiales</taxon>
        <taxon>Thermomonosporaceae</taxon>
        <taxon>Thermomonospora</taxon>
    </lineage>
</organism>
<sequence length="159" mass="18533">MSGFEEFYWDDFQGGRFPIARPRDERFLNLGLLLTSDIQRHGAEALEVLQLVELAREGKDDIPEWGGNATFTCFRPDGVEITDLSLDPRTQHYSLDEVHDSLIQYWDFLCPTIEERRRSLQEWAEFYTREHPEVTDPLHPCMAHLPLATSALPYTPRPR</sequence>
<dbReference type="EMBL" id="CP001738">
    <property type="protein sequence ID" value="ACZ00310.1"/>
    <property type="molecule type" value="Genomic_DNA"/>
</dbReference>
<dbReference type="Proteomes" id="UP000001918">
    <property type="component" value="Chromosome"/>
</dbReference>
<dbReference type="AlphaFoldDB" id="D1A7A4"/>
<gene>
    <name evidence="1" type="ordered locus">Tcur_4792</name>
</gene>
<proteinExistence type="predicted"/>
<keyword evidence="2" id="KW-1185">Reference proteome</keyword>
<evidence type="ECO:0000313" key="2">
    <source>
        <dbReference type="Proteomes" id="UP000001918"/>
    </source>
</evidence>
<reference evidence="1 2" key="1">
    <citation type="journal article" date="2011" name="Stand. Genomic Sci.">
        <title>Complete genome sequence of Thermomonospora curvata type strain (B9).</title>
        <authorList>
            <person name="Chertkov O."/>
            <person name="Sikorski J."/>
            <person name="Nolan M."/>
            <person name="Lapidus A."/>
            <person name="Lucas S."/>
            <person name="Del Rio T.G."/>
            <person name="Tice H."/>
            <person name="Cheng J.F."/>
            <person name="Goodwin L."/>
            <person name="Pitluck S."/>
            <person name="Liolios K."/>
            <person name="Ivanova N."/>
            <person name="Mavromatis K."/>
            <person name="Mikhailova N."/>
            <person name="Ovchinnikova G."/>
            <person name="Pati A."/>
            <person name="Chen A."/>
            <person name="Palaniappan K."/>
            <person name="Djao O.D."/>
            <person name="Land M."/>
            <person name="Hauser L."/>
            <person name="Chang Y.J."/>
            <person name="Jeffries C.D."/>
            <person name="Brettin T."/>
            <person name="Han C."/>
            <person name="Detter J.C."/>
            <person name="Rohde M."/>
            <person name="Goker M."/>
            <person name="Woyke T."/>
            <person name="Bristow J."/>
            <person name="Eisen J.A."/>
            <person name="Markowitz V."/>
            <person name="Hugenholtz P."/>
            <person name="Klenk H.P."/>
            <person name="Kyrpides N.C."/>
        </authorList>
    </citation>
    <scope>NUCLEOTIDE SEQUENCE [LARGE SCALE GENOMIC DNA]</scope>
    <source>
        <strain evidence="2">ATCC 19995 / DSM 43183 / JCM 3096 / KCTC 9072 / NBRC 15933 / NCIMB 10081 / Henssen B9</strain>
    </source>
</reference>
<protein>
    <submittedName>
        <fullName evidence="1">Uncharacterized protein</fullName>
    </submittedName>
</protein>
<dbReference type="KEGG" id="tcu:Tcur_4792"/>